<proteinExistence type="predicted"/>
<accession>A0A4U1BGJ0</accession>
<dbReference type="Proteomes" id="UP000305674">
    <property type="component" value="Unassembled WGS sequence"/>
</dbReference>
<protein>
    <submittedName>
        <fullName evidence="2">Uncharacterized protein</fullName>
    </submittedName>
</protein>
<dbReference type="OrthoDB" id="7204915at2"/>
<feature type="transmembrane region" description="Helical" evidence="1">
    <location>
        <begin position="92"/>
        <end position="111"/>
    </location>
</feature>
<reference evidence="2 3" key="1">
    <citation type="submission" date="2019-04" db="EMBL/GenBank/DDBJ databases">
        <authorList>
            <person name="Hwang J.C."/>
        </authorList>
    </citation>
    <scope>NUCLEOTIDE SEQUENCE [LARGE SCALE GENOMIC DNA]</scope>
    <source>
        <strain evidence="2 3">IMCC35001</strain>
    </source>
</reference>
<dbReference type="RefSeq" id="WP_136851622.1">
    <property type="nucleotide sequence ID" value="NZ_SWCI01000002.1"/>
</dbReference>
<evidence type="ECO:0000256" key="1">
    <source>
        <dbReference type="SAM" id="Phobius"/>
    </source>
</evidence>
<feature type="transmembrane region" description="Helical" evidence="1">
    <location>
        <begin position="123"/>
        <end position="142"/>
    </location>
</feature>
<dbReference type="EMBL" id="SWCI01000002">
    <property type="protein sequence ID" value="TKB50335.1"/>
    <property type="molecule type" value="Genomic_DNA"/>
</dbReference>
<comment type="caution">
    <text evidence="2">The sequence shown here is derived from an EMBL/GenBank/DDBJ whole genome shotgun (WGS) entry which is preliminary data.</text>
</comment>
<evidence type="ECO:0000313" key="3">
    <source>
        <dbReference type="Proteomes" id="UP000305674"/>
    </source>
</evidence>
<feature type="transmembrane region" description="Helical" evidence="1">
    <location>
        <begin position="50"/>
        <end position="72"/>
    </location>
</feature>
<sequence length="170" mass="18902">MKNFCEKSLTYIHFMAAITLIFIALITILWSTYEIVEGVFLSDRGQFIPVVLQSVGAIIIAAAIIDVAQYMVEEDVFQEKELRNPEEARKTITKIMVIISIAVSIEGLVYIFKAGTENLEMLIYPASLIFVSSLSIVALGIYQKLSVSIERTTGSNAVLEADDEESNKSR</sequence>
<keyword evidence="1" id="KW-0812">Transmembrane</keyword>
<keyword evidence="1" id="KW-1133">Transmembrane helix</keyword>
<keyword evidence="1" id="KW-0472">Membrane</keyword>
<gene>
    <name evidence="2" type="ORF">FCL40_04040</name>
</gene>
<name>A0A4U1BGJ0_9GAMM</name>
<keyword evidence="3" id="KW-1185">Reference proteome</keyword>
<dbReference type="AlphaFoldDB" id="A0A4U1BGJ0"/>
<organism evidence="2 3">
    <name type="scientific">Ferrimonas sediminicola</name>
    <dbReference type="NCBI Taxonomy" id="2569538"/>
    <lineage>
        <taxon>Bacteria</taxon>
        <taxon>Pseudomonadati</taxon>
        <taxon>Pseudomonadota</taxon>
        <taxon>Gammaproteobacteria</taxon>
        <taxon>Alteromonadales</taxon>
        <taxon>Ferrimonadaceae</taxon>
        <taxon>Ferrimonas</taxon>
    </lineage>
</organism>
<feature type="transmembrane region" description="Helical" evidence="1">
    <location>
        <begin position="12"/>
        <end position="30"/>
    </location>
</feature>
<evidence type="ECO:0000313" key="2">
    <source>
        <dbReference type="EMBL" id="TKB50335.1"/>
    </source>
</evidence>